<feature type="transmembrane region" description="Helical" evidence="1">
    <location>
        <begin position="54"/>
        <end position="72"/>
    </location>
</feature>
<dbReference type="PANTHER" id="PTHR38463">
    <property type="entry name" value="STRESS RESPONSE PROTEIN YSNF"/>
    <property type="match status" value="1"/>
</dbReference>
<dbReference type="AlphaFoldDB" id="A0A0D1BWK1"/>
<comment type="caution">
    <text evidence="3">The sequence shown here is derived from an EMBL/GenBank/DDBJ whole genome shotgun (WGS) entry which is preliminary data.</text>
</comment>
<reference evidence="3 4" key="1">
    <citation type="submission" date="2014-06" db="EMBL/GenBank/DDBJ databases">
        <title>Genome characterization of distinct group I Clostridium botulinum lineages.</title>
        <authorList>
            <person name="Giordani F."/>
            <person name="Anselmo A."/>
            <person name="Fillo S."/>
            <person name="Palozzi A.M."/>
            <person name="Fortunato A."/>
            <person name="Gentile B."/>
            <person name="Ciammaruconi A."/>
            <person name="Anniballi F."/>
            <person name="De Medici D."/>
            <person name="Lista F."/>
        </authorList>
    </citation>
    <scope>NUCLEOTIDE SEQUENCE [LARGE SCALE GENOMIC DNA]</scope>
    <source>
        <strain evidence="3 4">B2 450</strain>
    </source>
</reference>
<organism evidence="3 4">
    <name type="scientific">Clostridium botulinum B2 450</name>
    <dbReference type="NCBI Taxonomy" id="1379739"/>
    <lineage>
        <taxon>Bacteria</taxon>
        <taxon>Bacillati</taxon>
        <taxon>Bacillota</taxon>
        <taxon>Clostridia</taxon>
        <taxon>Eubacteriales</taxon>
        <taxon>Clostridiaceae</taxon>
        <taxon>Clostridium</taxon>
    </lineage>
</organism>
<dbReference type="NCBIfam" id="TIGR02271">
    <property type="entry name" value="YsnF/AvaK domain"/>
    <property type="match status" value="1"/>
</dbReference>
<dbReference type="Pfam" id="PF09557">
    <property type="entry name" value="DUF2382"/>
    <property type="match status" value="1"/>
</dbReference>
<name>A0A0D1BWK1_CLOBO</name>
<dbReference type="RefSeq" id="WP_003484980.1">
    <property type="nucleotide sequence ID" value="NZ_JXSU01000007.1"/>
</dbReference>
<proteinExistence type="predicted"/>
<keyword evidence="1" id="KW-1133">Transmembrane helix</keyword>
<dbReference type="InterPro" id="IPR019060">
    <property type="entry name" value="DUF2382"/>
</dbReference>
<gene>
    <name evidence="3" type="ORF">N495_11665</name>
</gene>
<evidence type="ECO:0000313" key="3">
    <source>
        <dbReference type="EMBL" id="KIS24207.1"/>
    </source>
</evidence>
<evidence type="ECO:0000259" key="2">
    <source>
        <dbReference type="Pfam" id="PF09557"/>
    </source>
</evidence>
<feature type="domain" description="DUF2382" evidence="2">
    <location>
        <begin position="95"/>
        <end position="202"/>
    </location>
</feature>
<keyword evidence="1" id="KW-0812">Transmembrane</keyword>
<sequence length="222" mass="25259">MLNKDVPNIESSQYLAGAIIGGIIGFIISILYKFSILTIPGFVTIFTITSVDPIITGTILGIVVGVIIGMLMPQSKTYEDNIETNSRRMHRDMKMQLREEQMKISKNKIQTGEVSIHKEVLTEEKNITVPVKREELVIENTVCDSQFHNKSEGHTKTIRIPIKEERIDIKKKPVDLEDVSVSKDQYEEVKHITETLKKEVPHISINGDAKIVDKEIDKRYRS</sequence>
<keyword evidence="1" id="KW-0472">Membrane</keyword>
<dbReference type="EMBL" id="JXSU01000007">
    <property type="protein sequence ID" value="KIS24207.1"/>
    <property type="molecule type" value="Genomic_DNA"/>
</dbReference>
<dbReference type="HOGENOM" id="CLU_108392_0_0_9"/>
<dbReference type="PANTHER" id="PTHR38463:SF1">
    <property type="entry name" value="STRESS RESPONSE PROTEIN YSNF"/>
    <property type="match status" value="1"/>
</dbReference>
<dbReference type="OrthoDB" id="1798989at2"/>
<evidence type="ECO:0000256" key="1">
    <source>
        <dbReference type="SAM" id="Phobius"/>
    </source>
</evidence>
<feature type="transmembrane region" description="Helical" evidence="1">
    <location>
        <begin position="12"/>
        <end position="34"/>
    </location>
</feature>
<dbReference type="InterPro" id="IPR052967">
    <property type="entry name" value="Stress_Response_Assoc"/>
</dbReference>
<accession>A0A0D1BWK1</accession>
<dbReference type="PATRIC" id="fig|1379739.3.peg.2716"/>
<evidence type="ECO:0000313" key="4">
    <source>
        <dbReference type="Proteomes" id="UP000032250"/>
    </source>
</evidence>
<dbReference type="Proteomes" id="UP000032250">
    <property type="component" value="Unassembled WGS sequence"/>
</dbReference>
<protein>
    <recommendedName>
        <fullName evidence="2">DUF2382 domain-containing protein</fullName>
    </recommendedName>
</protein>